<accession>A0A0G4MKM3</accession>
<feature type="non-terminal residue" evidence="2">
    <location>
        <position position="106"/>
    </location>
</feature>
<evidence type="ECO:0000256" key="1">
    <source>
        <dbReference type="SAM" id="MobiDB-lite"/>
    </source>
</evidence>
<feature type="region of interest" description="Disordered" evidence="1">
    <location>
        <begin position="1"/>
        <end position="25"/>
    </location>
</feature>
<dbReference type="Proteomes" id="UP000044602">
    <property type="component" value="Unassembled WGS sequence"/>
</dbReference>
<protein>
    <submittedName>
        <fullName evidence="2">Uncharacterized protein</fullName>
    </submittedName>
</protein>
<organism evidence="2 3">
    <name type="scientific">Verticillium longisporum</name>
    <name type="common">Verticillium dahliae var. longisporum</name>
    <dbReference type="NCBI Taxonomy" id="100787"/>
    <lineage>
        <taxon>Eukaryota</taxon>
        <taxon>Fungi</taxon>
        <taxon>Dikarya</taxon>
        <taxon>Ascomycota</taxon>
        <taxon>Pezizomycotina</taxon>
        <taxon>Sordariomycetes</taxon>
        <taxon>Hypocreomycetidae</taxon>
        <taxon>Glomerellales</taxon>
        <taxon>Plectosphaerellaceae</taxon>
        <taxon>Verticillium</taxon>
    </lineage>
</organism>
<keyword evidence="3" id="KW-1185">Reference proteome</keyword>
<feature type="compositionally biased region" description="Low complexity" evidence="1">
    <location>
        <begin position="48"/>
        <end position="61"/>
    </location>
</feature>
<evidence type="ECO:0000313" key="3">
    <source>
        <dbReference type="Proteomes" id="UP000044602"/>
    </source>
</evidence>
<dbReference type="AlphaFoldDB" id="A0A0G4MKM3"/>
<evidence type="ECO:0000313" key="2">
    <source>
        <dbReference type="EMBL" id="CRK34833.1"/>
    </source>
</evidence>
<name>A0A0G4MKM3_VERLO</name>
<dbReference type="EMBL" id="CVQH01023224">
    <property type="protein sequence ID" value="CRK34833.1"/>
    <property type="molecule type" value="Genomic_DNA"/>
</dbReference>
<feature type="region of interest" description="Disordered" evidence="1">
    <location>
        <begin position="37"/>
        <end position="61"/>
    </location>
</feature>
<proteinExistence type="predicted"/>
<reference evidence="2 3" key="1">
    <citation type="submission" date="2015-05" db="EMBL/GenBank/DDBJ databases">
        <authorList>
            <person name="Wang D.B."/>
            <person name="Wang M."/>
        </authorList>
    </citation>
    <scope>NUCLEOTIDE SEQUENCE [LARGE SCALE GENOMIC DNA]</scope>
    <source>
        <strain evidence="2">VL1</strain>
    </source>
</reference>
<gene>
    <name evidence="2" type="ORF">BN1708_019617</name>
</gene>
<sequence>TASTSPLTFILPRPTHSSPTLSLCSPRGRGRNALLRAPSLFPAPPSRRPSTSPLTTPSCTTLSTTTLARSTLGTCTALRCTFTMCSVPRRTRTGPLSSGVGLTRAV</sequence>
<feature type="non-terminal residue" evidence="2">
    <location>
        <position position="1"/>
    </location>
</feature>